<evidence type="ECO:0000313" key="1">
    <source>
        <dbReference type="EMBL" id="RKK77315.1"/>
    </source>
</evidence>
<reference evidence="1 2" key="1">
    <citation type="journal article" date="2018" name="Sci. Rep.">
        <title>Characterisation of pathogen-specific regions and novel effector candidates in Fusarium oxysporum f. sp. cepae.</title>
        <authorList>
            <person name="Armitage A.D."/>
            <person name="Taylor A."/>
            <person name="Sobczyk M.K."/>
            <person name="Baxter L."/>
            <person name="Greenfield B.P."/>
            <person name="Bates H.J."/>
            <person name="Wilson F."/>
            <person name="Jackson A.C."/>
            <person name="Ott S."/>
            <person name="Harrison R.J."/>
            <person name="Clarkson J.P."/>
        </authorList>
    </citation>
    <scope>NUCLEOTIDE SEQUENCE [LARGE SCALE GENOMIC DNA]</scope>
    <source>
        <strain evidence="1 2">Fo_A13</strain>
    </source>
</reference>
<evidence type="ECO:0000313" key="2">
    <source>
        <dbReference type="Proteomes" id="UP000285084"/>
    </source>
</evidence>
<organism evidence="1 2">
    <name type="scientific">Fusarium oxysporum</name>
    <name type="common">Fusarium vascular wilt</name>
    <dbReference type="NCBI Taxonomy" id="5507"/>
    <lineage>
        <taxon>Eukaryota</taxon>
        <taxon>Fungi</taxon>
        <taxon>Dikarya</taxon>
        <taxon>Ascomycota</taxon>
        <taxon>Pezizomycotina</taxon>
        <taxon>Sordariomycetes</taxon>
        <taxon>Hypocreomycetidae</taxon>
        <taxon>Hypocreales</taxon>
        <taxon>Nectriaceae</taxon>
        <taxon>Fusarium</taxon>
        <taxon>Fusarium oxysporum species complex</taxon>
    </lineage>
</organism>
<gene>
    <name evidence="1" type="ORF">BFJ69_g6315</name>
</gene>
<proteinExistence type="predicted"/>
<sequence>MHLSLPELSSTNSEALLSAAGSGSGYWSGTECYQHAGTLEIRNPTCT</sequence>
<dbReference type="EMBL" id="MRCX01000046">
    <property type="protein sequence ID" value="RKK77315.1"/>
    <property type="molecule type" value="Genomic_DNA"/>
</dbReference>
<protein>
    <submittedName>
        <fullName evidence="1">Uncharacterized protein</fullName>
    </submittedName>
</protein>
<comment type="caution">
    <text evidence="1">The sequence shown here is derived from an EMBL/GenBank/DDBJ whole genome shotgun (WGS) entry which is preliminary data.</text>
</comment>
<dbReference type="Proteomes" id="UP000285084">
    <property type="component" value="Unassembled WGS sequence"/>
</dbReference>
<dbReference type="AlphaFoldDB" id="A0A420NAM0"/>
<name>A0A420NAM0_FUSOX</name>
<accession>A0A420NAM0</accession>